<sequence>MAVWAFSKVDDSVNRSLIFESIRQGKSRFGWSQKDEHNLLLETWSEWHSKQLFLLEIKPHDWIVHINTPEWGQCTAVKVAGFYEFDDGINSTHGVDFRHAIPVDVESICVFNRRDDNVLPSVNLRPRSRYHRVYEEQDFHQSIANLRDNKIDLSKDTKGEFYLKDKTETFLPQITSFIQQMNKSKDLEVFLAKVFRKVEGVVHVKENGSGWRSDNGADLIVTFKNLNIENKVVVQVKSFEGCHHSLEAVSQIENAIKVYGANAGLIITTASTTEILDSAIQSLNEKMDKQIDLMAGEDVARFVLKYAPEMVFKV</sequence>
<dbReference type="PANTHER" id="PTHR30015:SF7">
    <property type="entry name" value="TYPE IV METHYL-DIRECTED RESTRICTION ENZYME ECOKMRR"/>
    <property type="match status" value="1"/>
</dbReference>
<evidence type="ECO:0000313" key="3">
    <source>
        <dbReference type="Proteomes" id="UP000195963"/>
    </source>
</evidence>
<name>A0A1Y6M8T4_9GAMM</name>
<gene>
    <name evidence="2" type="ORF">PMAL9190_00385</name>
</gene>
<dbReference type="GO" id="GO:0009307">
    <property type="term" value="P:DNA restriction-modification system"/>
    <property type="evidence" value="ECO:0007669"/>
    <property type="project" value="InterPro"/>
</dbReference>
<dbReference type="RefSeq" id="WP_087843675.1">
    <property type="nucleotide sequence ID" value="NZ_FYAK01000001.1"/>
</dbReference>
<dbReference type="GO" id="GO:0003677">
    <property type="term" value="F:DNA binding"/>
    <property type="evidence" value="ECO:0007669"/>
    <property type="project" value="InterPro"/>
</dbReference>
<keyword evidence="3" id="KW-1185">Reference proteome</keyword>
<reference evidence="3" key="1">
    <citation type="submission" date="2017-06" db="EMBL/GenBank/DDBJ databases">
        <authorList>
            <person name="Rodrigo-Torres L."/>
            <person name="Arahal R.D."/>
            <person name="Lucena T."/>
        </authorList>
    </citation>
    <scope>NUCLEOTIDE SEQUENCE [LARGE SCALE GENOMIC DNA]</scope>
    <source>
        <strain evidence="3">CECT 9190</strain>
    </source>
</reference>
<dbReference type="InterPro" id="IPR007560">
    <property type="entry name" value="Restrct_endonuc_IV_Mrr"/>
</dbReference>
<proteinExistence type="predicted"/>
<dbReference type="Proteomes" id="UP000195963">
    <property type="component" value="Unassembled WGS sequence"/>
</dbReference>
<organism evidence="2 3">
    <name type="scientific">Photobacterium malacitanum</name>
    <dbReference type="NCBI Taxonomy" id="2204294"/>
    <lineage>
        <taxon>Bacteria</taxon>
        <taxon>Pseudomonadati</taxon>
        <taxon>Pseudomonadota</taxon>
        <taxon>Gammaproteobacteria</taxon>
        <taxon>Vibrionales</taxon>
        <taxon>Vibrionaceae</taxon>
        <taxon>Photobacterium</taxon>
    </lineage>
</organism>
<dbReference type="PANTHER" id="PTHR30015">
    <property type="entry name" value="MRR RESTRICTION SYSTEM PROTEIN"/>
    <property type="match status" value="1"/>
</dbReference>
<dbReference type="InterPro" id="IPR052906">
    <property type="entry name" value="Type_IV_Methyl-Rstrct_Enzyme"/>
</dbReference>
<feature type="domain" description="Restriction endonuclease type IV Mrr" evidence="1">
    <location>
        <begin position="184"/>
        <end position="302"/>
    </location>
</feature>
<dbReference type="Pfam" id="PF04471">
    <property type="entry name" value="Mrr_cat"/>
    <property type="match status" value="1"/>
</dbReference>
<protein>
    <recommendedName>
        <fullName evidence="1">Restriction endonuclease type IV Mrr domain-containing protein</fullName>
    </recommendedName>
</protein>
<evidence type="ECO:0000259" key="1">
    <source>
        <dbReference type="Pfam" id="PF04471"/>
    </source>
</evidence>
<dbReference type="AlphaFoldDB" id="A0A1Y6M8T4"/>
<dbReference type="GO" id="GO:0015666">
    <property type="term" value="F:restriction endodeoxyribonuclease activity"/>
    <property type="evidence" value="ECO:0007669"/>
    <property type="project" value="TreeGrafter"/>
</dbReference>
<dbReference type="EMBL" id="FYAK01000001">
    <property type="protein sequence ID" value="SMY32158.1"/>
    <property type="molecule type" value="Genomic_DNA"/>
</dbReference>
<evidence type="ECO:0000313" key="2">
    <source>
        <dbReference type="EMBL" id="SMY32158.1"/>
    </source>
</evidence>
<accession>A0A1Y6M8T4</accession>